<name>A0AAD8LSR9_BABGI</name>
<reference evidence="4" key="1">
    <citation type="submission" date="2023-08" db="EMBL/GenBank/DDBJ databases">
        <title>Draft sequence of the Babesia gibsoni genome.</title>
        <authorList>
            <person name="Yamagishi J.Y."/>
            <person name="Xuan X.X."/>
        </authorList>
    </citation>
    <scope>NUCLEOTIDE SEQUENCE</scope>
    <source>
        <strain evidence="4">Azabu</strain>
    </source>
</reference>
<evidence type="ECO:0000313" key="4">
    <source>
        <dbReference type="EMBL" id="KAK1443290.1"/>
    </source>
</evidence>
<feature type="compositionally biased region" description="Basic and acidic residues" evidence="1">
    <location>
        <begin position="406"/>
        <end position="417"/>
    </location>
</feature>
<feature type="compositionally biased region" description="Low complexity" evidence="1">
    <location>
        <begin position="443"/>
        <end position="461"/>
    </location>
</feature>
<evidence type="ECO:0000256" key="1">
    <source>
        <dbReference type="SAM" id="MobiDB-lite"/>
    </source>
</evidence>
<feature type="compositionally biased region" description="Polar residues" evidence="1">
    <location>
        <begin position="244"/>
        <end position="263"/>
    </location>
</feature>
<dbReference type="Proteomes" id="UP001230268">
    <property type="component" value="Unassembled WGS sequence"/>
</dbReference>
<feature type="transmembrane region" description="Helical" evidence="2">
    <location>
        <begin position="989"/>
        <end position="1013"/>
    </location>
</feature>
<feature type="region of interest" description="Disordered" evidence="1">
    <location>
        <begin position="132"/>
        <end position="485"/>
    </location>
</feature>
<evidence type="ECO:0000256" key="2">
    <source>
        <dbReference type="SAM" id="Phobius"/>
    </source>
</evidence>
<proteinExistence type="predicted"/>
<organism evidence="4 5">
    <name type="scientific">Babesia gibsoni</name>
    <dbReference type="NCBI Taxonomy" id="33632"/>
    <lineage>
        <taxon>Eukaryota</taxon>
        <taxon>Sar</taxon>
        <taxon>Alveolata</taxon>
        <taxon>Apicomplexa</taxon>
        <taxon>Aconoidasida</taxon>
        <taxon>Piroplasmida</taxon>
        <taxon>Babesiidae</taxon>
        <taxon>Babesia</taxon>
    </lineage>
</organism>
<feature type="compositionally biased region" description="Acidic residues" evidence="1">
    <location>
        <begin position="616"/>
        <end position="634"/>
    </location>
</feature>
<feature type="compositionally biased region" description="Polar residues" evidence="1">
    <location>
        <begin position="323"/>
        <end position="333"/>
    </location>
</feature>
<feature type="compositionally biased region" description="Polar residues" evidence="1">
    <location>
        <begin position="272"/>
        <end position="295"/>
    </location>
</feature>
<sequence>MMKAEIKRKVKAALLCALLMQSHLMMKVAVADDTTERARLFKMMFDLPKEVNRRVGLEVSIVNMNKFSKLLWGTQQIEIDPDVVHILVLYTRNTSNQPSVESQTPEGLYQCLIPILEAKAAKLANRQLDAAPRLNEATEGGNAKVPNPKPPPETKQSDKNLPSSDKKPKSSLVSSLKQASRKVAMVNQFAKASGSERGHAEKSDRVKWQTPTVAESTPSRKKGDSQVSKTKGINEKTKNRPPVDTSQSNKQSTVVKGTSLKSENQSKETSVEPKSQSSDQMATNQSSEVPPNSSPAILASIPVGEDERLIGGPEPTVEKKETQNAGTADTASNEVKDIGIPPSGIRRNTGPNMSRRKLANNRGSSFDHENAGKGTARGNKDATVKAVGHRNENKPPVPTRQASTVKDAEDAKQKNADKTIGQQRRASNLKGTIRSGIVKITKKLAPTTATKAPPRTSASPADVNPFRGRAYSSARQHREHAVTDKDENKFMRDAWTRQPFRDRTVSDPSTMKAKMEKLSLLRRQRDGSSHNSSAEVIARAIEALESEYAKQDTKLQHGDSIGSVDSHVDVKGSMGSIVNESLSSLGISQEDDVATVQGYPDNSAAQDHDAVMETSTGEDEQQAVDATSVDDIEPTDSISCKDLTIDGTDPKEDMQPETTEPYGAASEPLYKSKVFNYRDGSSNDSGYSIYNPEDREALEQLIKNNDICKPFHEYARVRYTDWESKVKDVLRYVCDIKHFRDDEYLYDTDEGLVADIVDWHDPGPYGNYYPQELVLQASNHFKTVEFEDRNKITLKVAHRRYGGWFEPQLMVILKSKDELHKEIGWSVSDKSTVFDLDSTTDVTEEVEHYDCPIDQEEQFLDVTVTGTLRRFPIWYYIYKKTGMAIEDAFTPLTFYKVQRAFEFYLRPKYEEPSESFFEVEEVDKLASGLDIKIPISERKDIEMLSEGKGDDAVVVLYNAYVNLIAEADAVFCGDGILRVNHFVNKRKNMFGFIITFVCLNILISLLSLVAIFVMMTKSLTPSRNNRISYYMRLWDIITFKRWRVG</sequence>
<keyword evidence="2" id="KW-1133">Transmembrane helix</keyword>
<feature type="chain" id="PRO_5042247210" evidence="3">
    <location>
        <begin position="32"/>
        <end position="1045"/>
    </location>
</feature>
<keyword evidence="2" id="KW-0812">Transmembrane</keyword>
<gene>
    <name evidence="4" type="ORF">BgAZ_201660</name>
</gene>
<comment type="caution">
    <text evidence="4">The sequence shown here is derived from an EMBL/GenBank/DDBJ whole genome shotgun (WGS) entry which is preliminary data.</text>
</comment>
<accession>A0AAD8LSR9</accession>
<dbReference type="AlphaFoldDB" id="A0AAD8LSR9"/>
<keyword evidence="5" id="KW-1185">Reference proteome</keyword>
<feature type="signal peptide" evidence="3">
    <location>
        <begin position="1"/>
        <end position="31"/>
    </location>
</feature>
<evidence type="ECO:0000313" key="5">
    <source>
        <dbReference type="Proteomes" id="UP001230268"/>
    </source>
</evidence>
<feature type="compositionally biased region" description="Basic and acidic residues" evidence="1">
    <location>
        <begin position="194"/>
        <end position="207"/>
    </location>
</feature>
<feature type="compositionally biased region" description="Polar residues" evidence="1">
    <location>
        <begin position="420"/>
        <end position="430"/>
    </location>
</feature>
<feature type="region of interest" description="Disordered" evidence="1">
    <location>
        <begin position="598"/>
        <end position="664"/>
    </location>
</feature>
<dbReference type="EMBL" id="JAVEPI010000002">
    <property type="protein sequence ID" value="KAK1443290.1"/>
    <property type="molecule type" value="Genomic_DNA"/>
</dbReference>
<protein>
    <submittedName>
        <fullName evidence="4">Uncharacterized protein</fullName>
    </submittedName>
</protein>
<evidence type="ECO:0000256" key="3">
    <source>
        <dbReference type="SAM" id="SignalP"/>
    </source>
</evidence>
<keyword evidence="2" id="KW-0472">Membrane</keyword>
<keyword evidence="3" id="KW-0732">Signal</keyword>
<feature type="compositionally biased region" description="Basic and acidic residues" evidence="1">
    <location>
        <begin position="378"/>
        <end position="393"/>
    </location>
</feature>